<evidence type="ECO:0000313" key="6">
    <source>
        <dbReference type="Proteomes" id="UP001164459"/>
    </source>
</evidence>
<proteinExistence type="inferred from homology"/>
<gene>
    <name evidence="5" type="ORF">O0S08_17100</name>
</gene>
<accession>A0ABY7HF72</accession>
<keyword evidence="6" id="KW-1185">Reference proteome</keyword>
<evidence type="ECO:0000256" key="1">
    <source>
        <dbReference type="ARBA" id="ARBA00010062"/>
    </source>
</evidence>
<dbReference type="InterPro" id="IPR051010">
    <property type="entry name" value="BCAA_transport"/>
</dbReference>
<feature type="chain" id="PRO_5045976095" evidence="3">
    <location>
        <begin position="28"/>
        <end position="522"/>
    </location>
</feature>
<dbReference type="PANTHER" id="PTHR30483">
    <property type="entry name" value="LEUCINE-SPECIFIC-BINDING PROTEIN"/>
    <property type="match status" value="1"/>
</dbReference>
<sequence length="522" mass="54282">MSSVFSHLLVRISVCGALGVIAGACSATLDFTECYEDADCASFFDDNKPMYCASHVCRPRENGCDANSQCAGLGDAYICATSSAPRECASTESDECGAPIYPGGEISDDVAFIGVMLPKTGADKDLGLAMEKGVLAAVEEFNGSGELLNGDKIALVVCDTQSEVASATSAARHLGDTLTIPVLIGPVDDVEFTTVVDQVTFAQGVNAFTMGPMITADMSELDTSTGSGLVFQAMAGAKYQGPALGERIAVDFAGDPMANAILLLSEDPYGLSLYNAVATEDTTGPNQIPQVPGSQFIASYRGFDDATKGAKAKLDTALDTFASPPMLILLGRSEVADIIKYYKTTGAPLPQKIYIPKRAMAAVAALKDPELANIVVAITPDLETPQLAKLRTRLGESDLSPEGALAYDATMASLIGMAAVKSGDIVVGLRVADAFKKLSDKAGTAVDFGEGPKKFVPAALTAFQSNKTVDLTGITGTLDFDTRGEVCSPIAAYTLDDKGGWVKSAVFTPACPESTGTWAPVP</sequence>
<evidence type="ECO:0000256" key="2">
    <source>
        <dbReference type="ARBA" id="ARBA00022729"/>
    </source>
</evidence>
<dbReference type="InterPro" id="IPR028081">
    <property type="entry name" value="Leu-bd"/>
</dbReference>
<evidence type="ECO:0000256" key="3">
    <source>
        <dbReference type="SAM" id="SignalP"/>
    </source>
</evidence>
<evidence type="ECO:0000259" key="4">
    <source>
        <dbReference type="Pfam" id="PF13458"/>
    </source>
</evidence>
<dbReference type="RefSeq" id="WP_269040227.1">
    <property type="nucleotide sequence ID" value="NZ_CP114040.1"/>
</dbReference>
<dbReference type="Gene3D" id="3.40.50.2300">
    <property type="match status" value="2"/>
</dbReference>
<dbReference type="InterPro" id="IPR028082">
    <property type="entry name" value="Peripla_BP_I"/>
</dbReference>
<dbReference type="EMBL" id="CP114040">
    <property type="protein sequence ID" value="WAS97861.1"/>
    <property type="molecule type" value="Genomic_DNA"/>
</dbReference>
<keyword evidence="2 3" id="KW-0732">Signal</keyword>
<dbReference type="Pfam" id="PF13458">
    <property type="entry name" value="Peripla_BP_6"/>
    <property type="match status" value="1"/>
</dbReference>
<comment type="similarity">
    <text evidence="1">Belongs to the leucine-binding protein family.</text>
</comment>
<feature type="domain" description="Leucine-binding protein" evidence="4">
    <location>
        <begin position="113"/>
        <end position="439"/>
    </location>
</feature>
<feature type="signal peptide" evidence="3">
    <location>
        <begin position="1"/>
        <end position="27"/>
    </location>
</feature>
<protein>
    <submittedName>
        <fullName evidence="5">ABC transporter substrate-binding protein</fullName>
    </submittedName>
</protein>
<dbReference type="Proteomes" id="UP001164459">
    <property type="component" value="Chromosome"/>
</dbReference>
<dbReference type="PANTHER" id="PTHR30483:SF6">
    <property type="entry name" value="PERIPLASMIC BINDING PROTEIN OF ABC TRANSPORTER FOR NATURAL AMINO ACIDS"/>
    <property type="match status" value="1"/>
</dbReference>
<dbReference type="CDD" id="cd06268">
    <property type="entry name" value="PBP1_ABC_transporter_LIVBP-like"/>
    <property type="match status" value="1"/>
</dbReference>
<dbReference type="SUPFAM" id="SSF53822">
    <property type="entry name" value="Periplasmic binding protein-like I"/>
    <property type="match status" value="1"/>
</dbReference>
<evidence type="ECO:0000313" key="5">
    <source>
        <dbReference type="EMBL" id="WAS97861.1"/>
    </source>
</evidence>
<reference evidence="5" key="1">
    <citation type="submission" date="2022-11" db="EMBL/GenBank/DDBJ databases">
        <title>Minimal conservation of predation-associated metabolite biosynthetic gene clusters underscores biosynthetic potential of Myxococcota including descriptions for ten novel species: Archangium lansinium sp. nov., Myxococcus landrumus sp. nov., Nannocystis bai.</title>
        <authorList>
            <person name="Ahearne A."/>
            <person name="Stevens C."/>
            <person name="Dowd S."/>
        </authorList>
    </citation>
    <scope>NUCLEOTIDE SEQUENCE</scope>
    <source>
        <strain evidence="5">Fl3</strain>
    </source>
</reference>
<organism evidence="5 6">
    <name type="scientific">Nannocystis punicea</name>
    <dbReference type="NCBI Taxonomy" id="2995304"/>
    <lineage>
        <taxon>Bacteria</taxon>
        <taxon>Pseudomonadati</taxon>
        <taxon>Myxococcota</taxon>
        <taxon>Polyangia</taxon>
        <taxon>Nannocystales</taxon>
        <taxon>Nannocystaceae</taxon>
        <taxon>Nannocystis</taxon>
    </lineage>
</organism>
<name>A0ABY7HF72_9BACT</name>